<sequence length="708" mass="80282">MRRLLRTTWANTVLLALVLSFVTTTAVFAKNLDVSLTELFPSDRQVKTTLVINKVLERFHYRRFQLTREFAAQTLDNYFEDLDINRLFFLERDVTRFISNAGQLHDQLQQGKVDIAFDIFRIYRMRVDSRIEYALALLDQPFNFSRDETYQFDRSKSAWPVNEQQLNDIWRKRVKNDFLTLRLAGKNDDEILKQLRKRYEGIMRRIHQFTVDDVYQTFVNAYIRTLEPHTAYMSPSTSENFDISMRLSLEGIGAVLGADNEYTVIQRTIPGGPARQSGQVRTGDSIVGVAQGLDGDMEDVVGWRLQDVVDKIRGPKGSVVRLQILPKAEGTASRRLREVTLVRKEIALEDQAAKSSIITIPTDAGAAQRIGVIEIPAFYRDFRAESEGNPDFRSTTRDVRQLVTQLKKQQVSGLVIDLRGNGGGSLTEATSLTGLFIRQGPVVQVKDAFGKIEVESDPDPDIIYDGPLAVIVDRNSASASEIFVGAIQDYGRGLIIGEPTFGKGTVQTLVDLNRYVPGDNTDLGRLRLTMAEFFRISGGSTQLKGVEPDIHFDLGIAGSDQGERSLENALPWSKISTASYTQHHSINNVQHLKARSAQRTAQESGFQMLMSRSRILSEIEAEDTVSLQEQIRRRESDQREQVLKEERHRFLRAQGIEPVDEDAESPDEEALEKQQKVIDKIQTRESAHILTDFIQMQWNTAYEQRTAK</sequence>
<organism evidence="8 9">
    <name type="scientific">Thiospirillum jenense</name>
    <dbReference type="NCBI Taxonomy" id="1653858"/>
    <lineage>
        <taxon>Bacteria</taxon>
        <taxon>Pseudomonadati</taxon>
        <taxon>Pseudomonadota</taxon>
        <taxon>Gammaproteobacteria</taxon>
        <taxon>Chromatiales</taxon>
        <taxon>Chromatiaceae</taxon>
        <taxon>Thiospirillum</taxon>
    </lineage>
</organism>
<reference evidence="8 9" key="1">
    <citation type="journal article" date="2020" name="Arch. Microbiol.">
        <title>The genome sequence of the giant phototrophic gammaproteobacterium Thiospirillum jenense gives insight into its physiological properties and phylogenetic relationships.</title>
        <authorList>
            <person name="Imhoff J.F."/>
            <person name="Meyer T.E."/>
            <person name="Kyndt J.A."/>
        </authorList>
    </citation>
    <scope>NUCLEOTIDE SEQUENCE [LARGE SCALE GENOMIC DNA]</scope>
    <source>
        <strain evidence="8 9">DSM 216</strain>
    </source>
</reference>
<protein>
    <submittedName>
        <fullName evidence="8">Carboxy terminal-processing peptidase</fullName>
    </submittedName>
</protein>
<keyword evidence="9" id="KW-1185">Reference proteome</keyword>
<dbReference type="PANTHER" id="PTHR32060">
    <property type="entry name" value="TAIL-SPECIFIC PROTEASE"/>
    <property type="match status" value="1"/>
</dbReference>
<dbReference type="PANTHER" id="PTHR32060:SF22">
    <property type="entry name" value="CARBOXYL-TERMINAL-PROCESSING PEPTIDASE 3, CHLOROPLASTIC"/>
    <property type="match status" value="1"/>
</dbReference>
<gene>
    <name evidence="8" type="ORF">HUK38_13265</name>
</gene>
<dbReference type="SUPFAM" id="SSF52096">
    <property type="entry name" value="ClpP/crotonase"/>
    <property type="match status" value="1"/>
</dbReference>
<dbReference type="Proteomes" id="UP000548632">
    <property type="component" value="Unassembled WGS sequence"/>
</dbReference>
<name>A0A839HE23_9GAMM</name>
<dbReference type="GO" id="GO:0004175">
    <property type="term" value="F:endopeptidase activity"/>
    <property type="evidence" value="ECO:0007669"/>
    <property type="project" value="TreeGrafter"/>
</dbReference>
<evidence type="ECO:0000256" key="4">
    <source>
        <dbReference type="ARBA" id="ARBA00022825"/>
    </source>
</evidence>
<comment type="caution">
    <text evidence="8">The sequence shown here is derived from an EMBL/GenBank/DDBJ whole genome shotgun (WGS) entry which is preliminary data.</text>
</comment>
<dbReference type="PROSITE" id="PS50106">
    <property type="entry name" value="PDZ"/>
    <property type="match status" value="1"/>
</dbReference>
<feature type="compositionally biased region" description="Acidic residues" evidence="6">
    <location>
        <begin position="658"/>
        <end position="670"/>
    </location>
</feature>
<dbReference type="InterPro" id="IPR029045">
    <property type="entry name" value="ClpP/crotonase-like_dom_sf"/>
</dbReference>
<dbReference type="InterPro" id="IPR004447">
    <property type="entry name" value="Peptidase_S41A"/>
</dbReference>
<dbReference type="Gene3D" id="3.90.226.10">
    <property type="entry name" value="2-enoyl-CoA Hydratase, Chain A, domain 1"/>
    <property type="match status" value="1"/>
</dbReference>
<dbReference type="AlphaFoldDB" id="A0A839HE23"/>
<keyword evidence="2 5" id="KW-0645">Protease</keyword>
<dbReference type="InterPro" id="IPR036034">
    <property type="entry name" value="PDZ_sf"/>
</dbReference>
<dbReference type="Pfam" id="PF00595">
    <property type="entry name" value="PDZ"/>
    <property type="match status" value="1"/>
</dbReference>
<dbReference type="RefSeq" id="WP_182584812.1">
    <property type="nucleotide sequence ID" value="NZ_JABVCQ010000040.1"/>
</dbReference>
<dbReference type="Pfam" id="PF11818">
    <property type="entry name" value="DUF3340"/>
    <property type="match status" value="1"/>
</dbReference>
<feature type="region of interest" description="Disordered" evidence="6">
    <location>
        <begin position="653"/>
        <end position="674"/>
    </location>
</feature>
<evidence type="ECO:0000256" key="3">
    <source>
        <dbReference type="ARBA" id="ARBA00022801"/>
    </source>
</evidence>
<dbReference type="GO" id="GO:0030288">
    <property type="term" value="C:outer membrane-bounded periplasmic space"/>
    <property type="evidence" value="ECO:0007669"/>
    <property type="project" value="TreeGrafter"/>
</dbReference>
<dbReference type="SUPFAM" id="SSF50156">
    <property type="entry name" value="PDZ domain-like"/>
    <property type="match status" value="1"/>
</dbReference>
<dbReference type="Pfam" id="PF03572">
    <property type="entry name" value="Peptidase_S41"/>
    <property type="match status" value="1"/>
</dbReference>
<evidence type="ECO:0000313" key="8">
    <source>
        <dbReference type="EMBL" id="MBB1127185.1"/>
    </source>
</evidence>
<dbReference type="GO" id="GO:0006508">
    <property type="term" value="P:proteolysis"/>
    <property type="evidence" value="ECO:0007669"/>
    <property type="project" value="UniProtKB-KW"/>
</dbReference>
<dbReference type="Pfam" id="PF17804">
    <property type="entry name" value="TSP_NTD"/>
    <property type="match status" value="1"/>
</dbReference>
<evidence type="ECO:0000256" key="1">
    <source>
        <dbReference type="ARBA" id="ARBA00009179"/>
    </source>
</evidence>
<dbReference type="EMBL" id="JABVCQ010000040">
    <property type="protein sequence ID" value="MBB1127185.1"/>
    <property type="molecule type" value="Genomic_DNA"/>
</dbReference>
<dbReference type="SMART" id="SM00228">
    <property type="entry name" value="PDZ"/>
    <property type="match status" value="1"/>
</dbReference>
<dbReference type="CDD" id="cd06782">
    <property type="entry name" value="cpPDZ_CPP-like"/>
    <property type="match status" value="1"/>
</dbReference>
<evidence type="ECO:0000256" key="6">
    <source>
        <dbReference type="SAM" id="MobiDB-lite"/>
    </source>
</evidence>
<keyword evidence="4 5" id="KW-0720">Serine protease</keyword>
<dbReference type="GO" id="GO:0007165">
    <property type="term" value="P:signal transduction"/>
    <property type="evidence" value="ECO:0007669"/>
    <property type="project" value="TreeGrafter"/>
</dbReference>
<dbReference type="GO" id="GO:0008236">
    <property type="term" value="F:serine-type peptidase activity"/>
    <property type="evidence" value="ECO:0007669"/>
    <property type="project" value="UniProtKB-KW"/>
</dbReference>
<accession>A0A839HE23</accession>
<comment type="similarity">
    <text evidence="1 5">Belongs to the peptidase S41A family.</text>
</comment>
<evidence type="ECO:0000259" key="7">
    <source>
        <dbReference type="PROSITE" id="PS50106"/>
    </source>
</evidence>
<evidence type="ECO:0000256" key="2">
    <source>
        <dbReference type="ARBA" id="ARBA00022670"/>
    </source>
</evidence>
<dbReference type="Gene3D" id="2.30.42.10">
    <property type="match status" value="1"/>
</dbReference>
<feature type="domain" description="PDZ" evidence="7">
    <location>
        <begin position="242"/>
        <end position="289"/>
    </location>
</feature>
<dbReference type="InterPro" id="IPR001478">
    <property type="entry name" value="PDZ"/>
</dbReference>
<dbReference type="NCBIfam" id="TIGR00225">
    <property type="entry name" value="prc"/>
    <property type="match status" value="1"/>
</dbReference>
<dbReference type="InterPro" id="IPR005151">
    <property type="entry name" value="Tail-specific_protease"/>
</dbReference>
<dbReference type="CDD" id="cd07560">
    <property type="entry name" value="Peptidase_S41_CPP"/>
    <property type="match status" value="1"/>
</dbReference>
<dbReference type="SMART" id="SM00245">
    <property type="entry name" value="TSPc"/>
    <property type="match status" value="1"/>
</dbReference>
<dbReference type="FunFam" id="3.90.226.10:FF:000090">
    <property type="entry name" value="Tail-specific protease"/>
    <property type="match status" value="1"/>
</dbReference>
<proteinExistence type="inferred from homology"/>
<evidence type="ECO:0000256" key="5">
    <source>
        <dbReference type="RuleBase" id="RU004404"/>
    </source>
</evidence>
<dbReference type="InterPro" id="IPR020992">
    <property type="entry name" value="Tail_Prtase_C"/>
</dbReference>
<keyword evidence="3 5" id="KW-0378">Hydrolase</keyword>
<dbReference type="InterPro" id="IPR040573">
    <property type="entry name" value="TSP_N"/>
</dbReference>
<evidence type="ECO:0000313" key="9">
    <source>
        <dbReference type="Proteomes" id="UP000548632"/>
    </source>
</evidence>